<evidence type="ECO:0000259" key="1">
    <source>
        <dbReference type="Pfam" id="PF07970"/>
    </source>
</evidence>
<keyword evidence="3" id="KW-1185">Reference proteome</keyword>
<evidence type="ECO:0000313" key="3">
    <source>
        <dbReference type="Proteomes" id="UP000054477"/>
    </source>
</evidence>
<dbReference type="HOGENOM" id="CLU_1142740_0_0_1"/>
<feature type="domain" description="Endoplasmic reticulum vesicle transporter C-terminal" evidence="1">
    <location>
        <begin position="11"/>
        <end position="111"/>
    </location>
</feature>
<dbReference type="PANTHER" id="PTHR10984:SF81">
    <property type="entry name" value="ER-DERIVED VESICLES PROTEIN ERV41"/>
    <property type="match status" value="1"/>
</dbReference>
<proteinExistence type="predicted"/>
<dbReference type="Proteomes" id="UP000054477">
    <property type="component" value="Unassembled WGS sequence"/>
</dbReference>
<dbReference type="GO" id="GO:0000139">
    <property type="term" value="C:Golgi membrane"/>
    <property type="evidence" value="ECO:0007669"/>
    <property type="project" value="TreeGrafter"/>
</dbReference>
<dbReference type="GO" id="GO:0030134">
    <property type="term" value="C:COPII-coated ER to Golgi transport vesicle"/>
    <property type="evidence" value="ECO:0007669"/>
    <property type="project" value="TreeGrafter"/>
</dbReference>
<evidence type="ECO:0000313" key="2">
    <source>
        <dbReference type="EMBL" id="KIJ94995.1"/>
    </source>
</evidence>
<dbReference type="Pfam" id="PF07970">
    <property type="entry name" value="COPIIcoated_ERV"/>
    <property type="match status" value="1"/>
</dbReference>
<dbReference type="InterPro" id="IPR012936">
    <property type="entry name" value="Erv_C"/>
</dbReference>
<dbReference type="AlphaFoldDB" id="A0A0C9WT44"/>
<dbReference type="GO" id="GO:0005789">
    <property type="term" value="C:endoplasmic reticulum membrane"/>
    <property type="evidence" value="ECO:0007669"/>
    <property type="project" value="TreeGrafter"/>
</dbReference>
<dbReference type="OrthoDB" id="5541786at2759"/>
<dbReference type="PANTHER" id="PTHR10984">
    <property type="entry name" value="ENDOPLASMIC RETICULUM-GOLGI INTERMEDIATE COMPARTMENT PROTEIN"/>
    <property type="match status" value="1"/>
</dbReference>
<dbReference type="GO" id="GO:0006890">
    <property type="term" value="P:retrograde vesicle-mediated transport, Golgi to endoplasmic reticulum"/>
    <property type="evidence" value="ECO:0007669"/>
    <property type="project" value="TreeGrafter"/>
</dbReference>
<dbReference type="EMBL" id="KN838771">
    <property type="protein sequence ID" value="KIJ94995.1"/>
    <property type="molecule type" value="Genomic_DNA"/>
</dbReference>
<organism evidence="2 3">
    <name type="scientific">Laccaria amethystina LaAM-08-1</name>
    <dbReference type="NCBI Taxonomy" id="1095629"/>
    <lineage>
        <taxon>Eukaryota</taxon>
        <taxon>Fungi</taxon>
        <taxon>Dikarya</taxon>
        <taxon>Basidiomycota</taxon>
        <taxon>Agaricomycotina</taxon>
        <taxon>Agaricomycetes</taxon>
        <taxon>Agaricomycetidae</taxon>
        <taxon>Agaricales</taxon>
        <taxon>Agaricineae</taxon>
        <taxon>Hydnangiaceae</taxon>
        <taxon>Laccaria</taxon>
    </lineage>
</organism>
<protein>
    <submittedName>
        <fullName evidence="2">Unplaced genomic scaffold K443scaffold_236, whole genome shotgun sequence</fullName>
    </submittedName>
</protein>
<dbReference type="STRING" id="1095629.A0A0C9WT44"/>
<sequence length="243" mass="27126">MVLRAMNEHVDHNQMNLLHVIREFSFGPHLPDITQPLDNYFEYIDQCFVAYQYFLHVVPKAYIAPRSVPFHIHQYSVTHYTRIMQHNEGTPGIFFKFDLDPLAITQHQRNLPPTPHPLLEVVSGSDQMPGIVATQASRAKVGLRSKWGGGELQALPKSGQMTPIHGSGWVLEGSSTSPYAIYANTPLAGGFPTTPAFPFCGLVVFAPRSSVFQSCFAQPVGSTWSWRDWVPFGTGGVYVRLRA</sequence>
<reference evidence="2 3" key="1">
    <citation type="submission" date="2014-04" db="EMBL/GenBank/DDBJ databases">
        <authorList>
            <consortium name="DOE Joint Genome Institute"/>
            <person name="Kuo A."/>
            <person name="Kohler A."/>
            <person name="Nagy L.G."/>
            <person name="Floudas D."/>
            <person name="Copeland A."/>
            <person name="Barry K.W."/>
            <person name="Cichocki N."/>
            <person name="Veneault-Fourrey C."/>
            <person name="LaButti K."/>
            <person name="Lindquist E.A."/>
            <person name="Lipzen A."/>
            <person name="Lundell T."/>
            <person name="Morin E."/>
            <person name="Murat C."/>
            <person name="Sun H."/>
            <person name="Tunlid A."/>
            <person name="Henrissat B."/>
            <person name="Grigoriev I.V."/>
            <person name="Hibbett D.S."/>
            <person name="Martin F."/>
            <person name="Nordberg H.P."/>
            <person name="Cantor M.N."/>
            <person name="Hua S.X."/>
        </authorList>
    </citation>
    <scope>NUCLEOTIDE SEQUENCE [LARGE SCALE GENOMIC DNA]</scope>
    <source>
        <strain evidence="2 3">LaAM-08-1</strain>
    </source>
</reference>
<dbReference type="GO" id="GO:0006888">
    <property type="term" value="P:endoplasmic reticulum to Golgi vesicle-mediated transport"/>
    <property type="evidence" value="ECO:0007669"/>
    <property type="project" value="TreeGrafter"/>
</dbReference>
<gene>
    <name evidence="2" type="ORF">K443DRAFT_11693</name>
</gene>
<dbReference type="InterPro" id="IPR045888">
    <property type="entry name" value="Erv"/>
</dbReference>
<accession>A0A0C9WT44</accession>
<reference evidence="3" key="2">
    <citation type="submission" date="2015-01" db="EMBL/GenBank/DDBJ databases">
        <title>Evolutionary Origins and Diversification of the Mycorrhizal Mutualists.</title>
        <authorList>
            <consortium name="DOE Joint Genome Institute"/>
            <consortium name="Mycorrhizal Genomics Consortium"/>
            <person name="Kohler A."/>
            <person name="Kuo A."/>
            <person name="Nagy L.G."/>
            <person name="Floudas D."/>
            <person name="Copeland A."/>
            <person name="Barry K.W."/>
            <person name="Cichocki N."/>
            <person name="Veneault-Fourrey C."/>
            <person name="LaButti K."/>
            <person name="Lindquist E.A."/>
            <person name="Lipzen A."/>
            <person name="Lundell T."/>
            <person name="Morin E."/>
            <person name="Murat C."/>
            <person name="Riley R."/>
            <person name="Ohm R."/>
            <person name="Sun H."/>
            <person name="Tunlid A."/>
            <person name="Henrissat B."/>
            <person name="Grigoriev I.V."/>
            <person name="Hibbett D.S."/>
            <person name="Martin F."/>
        </authorList>
    </citation>
    <scope>NUCLEOTIDE SEQUENCE [LARGE SCALE GENOMIC DNA]</scope>
    <source>
        <strain evidence="3">LaAM-08-1</strain>
    </source>
</reference>
<name>A0A0C9WT44_9AGAR</name>